<organism evidence="1 2">
    <name type="scientific">Pseudomonas ekonensis</name>
    <dbReference type="NCBI Taxonomy" id="2842353"/>
    <lineage>
        <taxon>Bacteria</taxon>
        <taxon>Pseudomonadati</taxon>
        <taxon>Pseudomonadota</taxon>
        <taxon>Gammaproteobacteria</taxon>
        <taxon>Pseudomonadales</taxon>
        <taxon>Pseudomonadaceae</taxon>
        <taxon>Pseudomonas</taxon>
    </lineage>
</organism>
<evidence type="ECO:0008006" key="3">
    <source>
        <dbReference type="Google" id="ProtNLM"/>
    </source>
</evidence>
<evidence type="ECO:0000313" key="2">
    <source>
        <dbReference type="Proteomes" id="UP000765224"/>
    </source>
</evidence>
<dbReference type="RefSeq" id="WP_217890820.1">
    <property type="nucleotide sequence ID" value="NZ_JAHSTS010000001.1"/>
</dbReference>
<protein>
    <recommendedName>
        <fullName evidence="3">Big-1 domain-containing protein</fullName>
    </recommendedName>
</protein>
<accession>A0ABS6P952</accession>
<name>A0ABS6P952_9PSED</name>
<sequence length="1572" mass="172235">MGNPIIQAMQSMVLNGDFTQSFTQWVKGPVNPLALAIETEFYQGEMTKFLAAAEEASLHQEISVPWDLSADARYFLSFLFESRHGEAGRLRIEVVGSPDVATEIELPAGSRRDPQRDRERLADGLPLEFLPTEFNVELQLPLKRHDRIKVSVFSPKNPPGNYVDKICITRIRLDLHLVPADMEALAFDEQVLAQWDPSKTLHLCLGATSLSAHRLRFVARPDNPWSGTGASLVSDDNPFGAVIAEPAWGVDQSLDLPWALDCPIVGEDGPYLFTLNLLNRFHADPYPVRVSLGHHRLVFRETQQPAYYPVLEYAQSVQVGVQVASYYTGQSIAGQTVKWGLKGQAQTTSVVTDDNGWAYFDFQPVSAGDFQVQATVESPYYESGVTTEEIAVRALATDPLKEVMAVVEGAPTPWHERTGYPNRGSTYRLGVRVPAGSPLFGTEIAMHWQGDSAEQLGVQVEPELQRFVAVESANLHWDFACEDRLDGVFRLHLQCSKLKSPSASKPMSLARNLVRIGEVQEANKYPVVDENESVLLRVQVVHVVASGEGDPVSNAMVDWATPEGSVSTRSGAGGWASVLYRPTRAGDHVVTAKVRAHEDAVSEERPFDVKALATSPWKNQVTMTLDGLPLDLVELGIVCRRGVSHTLKVVPASGSSLLNQPVTLNWRGTAPAIGLSVSHIGTPRTLVAQGLEWTFSSQAGTSVSSLFALALSSPVLQAPRELFGRLLSADLADELSLSLDQVSAQVGDAFYPCLGARHRFRILPNPLGPLTGLNVMLDWRGTPPEALSATVEPPLTTPQSFSDGGVIWTLDFTASEKGGEFSLTLSLPQLAATAPASAMQLDHNKLRIDRYRETAVDPVVGQDAAWQWVRLESAFTGLPVEGASVEWVAQGKSTEMASGKDGWAGFGFTPTVAGEQVVEARVLSRFDGYREHRAMTVEGLATDPWRGVLLRFDGQETRLFGERTRFPRRKGEHRLEILAEEGSPLLDRHLTLGMTGTGPEELGVRFHGVGLGVPRRFSEIGLHYSFACDDIKDGSFALRLGAERLANLSPANAMSLGIGERVFDIIVPEQARQVLEWGQTLEARVTLVASTTRRPMVGHTITWHSPELGTVTSVTDFYGEAIIRFIPQTPGAVELTASVGDGEHARSVTLSYVIDQPREIESLSSPKPSGHLGELVSAVVHVVSALTGEPLPNVEVQWDYPDRTIAPTSTDAQGNARVQFRLSGNRRGLLEAVVTGGLAGWEVKQMVFELVPNANTWLQEFRPYVDGRATDWEDLKLNLLAGGECELTLDYRYSWLIGDKDAQIALQYKQGSEREDLTFDPPLGKLVMMAQGTTSLSWIISTEGASTGSCELEFVMPLLTELPHSPPVSVEVVNVAQDVDITFDAFTISLESGATAYPCHGANHTFTVKPKVGSQLRNRKVKWVWGGEPAENLGIVVAPPMNVERELTSGGLSWSLDCRNTARNGDFSLRLEIVDFENASAQIEVSLGHNLVTAERWLVEHEPHPGEPFPIRFHYIRATSSFLNVPVQGVRVDLNRGGSRYVYTDSKGEVSVREDMSFDGLWITNRYDGTNV</sequence>
<reference evidence="1 2" key="1">
    <citation type="submission" date="2021-06" db="EMBL/GenBank/DDBJ databases">
        <title>Updating the genus Pseudomonas: Description of 43 new species and partition of the Pseudomonas putida group.</title>
        <authorList>
            <person name="Girard L."/>
            <person name="Lood C."/>
            <person name="Vandamme P."/>
            <person name="Rokni-Zadeh H."/>
            <person name="Van Noort V."/>
            <person name="Hofte M."/>
            <person name="Lavigne R."/>
            <person name="De Mot R."/>
        </authorList>
    </citation>
    <scope>NUCLEOTIDE SEQUENCE [LARGE SCALE GENOMIC DNA]</scope>
    <source>
        <strain evidence="1 2">COR58</strain>
    </source>
</reference>
<proteinExistence type="predicted"/>
<gene>
    <name evidence="1" type="ORF">KVG96_03410</name>
</gene>
<keyword evidence="2" id="KW-1185">Reference proteome</keyword>
<comment type="caution">
    <text evidence="1">The sequence shown here is derived from an EMBL/GenBank/DDBJ whole genome shotgun (WGS) entry which is preliminary data.</text>
</comment>
<evidence type="ECO:0000313" key="1">
    <source>
        <dbReference type="EMBL" id="MBV4456996.1"/>
    </source>
</evidence>
<dbReference type="EMBL" id="JAHSTS010000001">
    <property type="protein sequence ID" value="MBV4456996.1"/>
    <property type="molecule type" value="Genomic_DNA"/>
</dbReference>
<dbReference type="Proteomes" id="UP000765224">
    <property type="component" value="Unassembled WGS sequence"/>
</dbReference>